<feature type="region of interest" description="Disordered" evidence="1">
    <location>
        <begin position="307"/>
        <end position="339"/>
    </location>
</feature>
<protein>
    <recommendedName>
        <fullName evidence="2">DUF4371 domain-containing protein</fullName>
    </recommendedName>
</protein>
<dbReference type="Proteomes" id="UP000596742">
    <property type="component" value="Unassembled WGS sequence"/>
</dbReference>
<evidence type="ECO:0000256" key="1">
    <source>
        <dbReference type="SAM" id="MobiDB-lite"/>
    </source>
</evidence>
<dbReference type="Pfam" id="PF14291">
    <property type="entry name" value="DUF4371"/>
    <property type="match status" value="1"/>
</dbReference>
<evidence type="ECO:0000313" key="4">
    <source>
        <dbReference type="Proteomes" id="UP000596742"/>
    </source>
</evidence>
<gene>
    <name evidence="3" type="ORF">MGAL_10B009005</name>
</gene>
<dbReference type="OrthoDB" id="5989585at2759"/>
<dbReference type="InterPro" id="IPR025398">
    <property type="entry name" value="DUF4371"/>
</dbReference>
<sequence>MEDLLNLKLAIQSNNREHEENIFELYKQDLSTFSQPFSSEQYEILVVDLLASVLIPFDLPLPLYEVSTVKTLGNRNCLFNSVSFLLCHSYRLSTTLRILTGAKLFINANKYAHHPKLKLAHDCPEITYDRKNLFAILLREKASMVSDHVEAVQTEAAVTCYDRQWSGMFDIMALSPVLKKNIWAAYPDCNHNIRPIISGVVEQLSCTIPQSDLENTLFILWSRDGDLDSTRGHPFEPNHFVPIICKPANQDDLHTNYEEPPFKKMKVNAASVSHQEQYSDGNNNFIDNADFGVGNNQKHENRNSLTIFQKNEEGHQTSSKPVKPPETRTSALQSEKAKRVAENRTILSSIIEATQYCARQCIALRGDKEDLSTSGNPGNCLAILKLMSQKDDLLKQHLDHSKQQNSTYLSPSNQNELTDLMGNMIRSKIISEIQEAKYFSIMADEVESYNKEKMSLCVRFVDSNSDIREEIIDFVSLLRINGEHIANAIMQTL</sequence>
<reference evidence="3" key="1">
    <citation type="submission" date="2018-11" db="EMBL/GenBank/DDBJ databases">
        <authorList>
            <person name="Alioto T."/>
            <person name="Alioto T."/>
        </authorList>
    </citation>
    <scope>NUCLEOTIDE SEQUENCE</scope>
</reference>
<dbReference type="PANTHER" id="PTHR45749">
    <property type="match status" value="1"/>
</dbReference>
<accession>A0A8B6EN34</accession>
<dbReference type="EMBL" id="UYJE01005441">
    <property type="protein sequence ID" value="VDI37411.1"/>
    <property type="molecule type" value="Genomic_DNA"/>
</dbReference>
<comment type="caution">
    <text evidence="3">The sequence shown here is derived from an EMBL/GenBank/DDBJ whole genome shotgun (WGS) entry which is preliminary data.</text>
</comment>
<dbReference type="AlphaFoldDB" id="A0A8B6EN34"/>
<feature type="domain" description="DUF4371" evidence="2">
    <location>
        <begin position="342"/>
        <end position="477"/>
    </location>
</feature>
<organism evidence="3 4">
    <name type="scientific">Mytilus galloprovincialis</name>
    <name type="common">Mediterranean mussel</name>
    <dbReference type="NCBI Taxonomy" id="29158"/>
    <lineage>
        <taxon>Eukaryota</taxon>
        <taxon>Metazoa</taxon>
        <taxon>Spiralia</taxon>
        <taxon>Lophotrochozoa</taxon>
        <taxon>Mollusca</taxon>
        <taxon>Bivalvia</taxon>
        <taxon>Autobranchia</taxon>
        <taxon>Pteriomorphia</taxon>
        <taxon>Mytilida</taxon>
        <taxon>Mytiloidea</taxon>
        <taxon>Mytilidae</taxon>
        <taxon>Mytilinae</taxon>
        <taxon>Mytilus</taxon>
    </lineage>
</organism>
<dbReference type="PANTHER" id="PTHR45749:SF21">
    <property type="entry name" value="DUF4371 DOMAIN-CONTAINING PROTEIN"/>
    <property type="match status" value="1"/>
</dbReference>
<name>A0A8B6EN34_MYTGA</name>
<proteinExistence type="predicted"/>
<evidence type="ECO:0000259" key="2">
    <source>
        <dbReference type="Pfam" id="PF14291"/>
    </source>
</evidence>
<evidence type="ECO:0000313" key="3">
    <source>
        <dbReference type="EMBL" id="VDI37411.1"/>
    </source>
</evidence>
<keyword evidence="4" id="KW-1185">Reference proteome</keyword>